<dbReference type="PANTHER" id="PTHR42928">
    <property type="entry name" value="TRICARBOXYLATE-BINDING PROTEIN"/>
    <property type="match status" value="1"/>
</dbReference>
<dbReference type="InterPro" id="IPR042100">
    <property type="entry name" value="Bug_dom1"/>
</dbReference>
<dbReference type="InterPro" id="IPR005064">
    <property type="entry name" value="BUG"/>
</dbReference>
<evidence type="ECO:0000313" key="2">
    <source>
        <dbReference type="EMBL" id="TSH93456.1"/>
    </source>
</evidence>
<reference evidence="2 3" key="1">
    <citation type="submission" date="2019-07" db="EMBL/GenBank/DDBJ databases">
        <title>Qingshengfaniella alkalisoli gen. nov., sp. nov., isolated from saline soil.</title>
        <authorList>
            <person name="Xu L."/>
            <person name="Huang X.-X."/>
            <person name="Sun J.-Q."/>
        </authorList>
    </citation>
    <scope>NUCLEOTIDE SEQUENCE [LARGE SCALE GENOMIC DNA]</scope>
    <source>
        <strain evidence="2 3">DSM 27279</strain>
    </source>
</reference>
<dbReference type="Pfam" id="PF03401">
    <property type="entry name" value="TctC"/>
    <property type="match status" value="1"/>
</dbReference>
<comment type="caution">
    <text evidence="2">The sequence shown here is derived from an EMBL/GenBank/DDBJ whole genome shotgun (WGS) entry which is preliminary data.</text>
</comment>
<dbReference type="Gene3D" id="3.40.190.10">
    <property type="entry name" value="Periplasmic binding protein-like II"/>
    <property type="match status" value="1"/>
</dbReference>
<comment type="similarity">
    <text evidence="1">Belongs to the UPF0065 (bug) family.</text>
</comment>
<dbReference type="CDD" id="cd13578">
    <property type="entry name" value="PBP2_Bug27"/>
    <property type="match status" value="1"/>
</dbReference>
<name>A0A556AKP0_9BURK</name>
<gene>
    <name evidence="2" type="ORF">FOZ76_13815</name>
</gene>
<dbReference type="PANTHER" id="PTHR42928:SF5">
    <property type="entry name" value="BLR1237 PROTEIN"/>
    <property type="match status" value="1"/>
</dbReference>
<proteinExistence type="inferred from homology"/>
<evidence type="ECO:0000256" key="1">
    <source>
        <dbReference type="ARBA" id="ARBA00006987"/>
    </source>
</evidence>
<sequence length="314" mass="33306">MAGKIAFAAKDDSSGYPSRPIRCIVPFPPGGTTDILTRQITRPMSELLGVSIIVENISGAGGVIGTAAAARAPADGYTLTEGNIATHAISVILNPNAGYDPVRDFEPISLIAHIPNYLIVNSSIGVDSVPELIAYLSDNPAMRQYASAGVGTSPHLAGALFSRSLNIKLTHVPYKGSTPALTDIASGVIPFMFDQKTAALPFFKSGKVKLLAVTTDSRVPFDKDLPTLSEQGFPGLSVSSWHALYAPKGVPQAVVAKLNSCVLQALSQPEIIKQLTELYGMRVVGSTPDELKALTEAEIKRWRPILAENEIVSE</sequence>
<dbReference type="OrthoDB" id="8678477at2"/>
<accession>A0A556AKP0</accession>
<evidence type="ECO:0000313" key="3">
    <source>
        <dbReference type="Proteomes" id="UP000318405"/>
    </source>
</evidence>
<organism evidence="2 3">
    <name type="scientific">Verticiella sediminum</name>
    <dbReference type="NCBI Taxonomy" id="1247510"/>
    <lineage>
        <taxon>Bacteria</taxon>
        <taxon>Pseudomonadati</taxon>
        <taxon>Pseudomonadota</taxon>
        <taxon>Betaproteobacteria</taxon>
        <taxon>Burkholderiales</taxon>
        <taxon>Alcaligenaceae</taxon>
        <taxon>Verticiella</taxon>
    </lineage>
</organism>
<protein>
    <submittedName>
        <fullName evidence="2">Tripartite tricarboxylate transporter substrate binding protein</fullName>
    </submittedName>
</protein>
<dbReference type="PIRSF" id="PIRSF017082">
    <property type="entry name" value="YflP"/>
    <property type="match status" value="1"/>
</dbReference>
<dbReference type="EMBL" id="VLTJ01000028">
    <property type="protein sequence ID" value="TSH93456.1"/>
    <property type="molecule type" value="Genomic_DNA"/>
</dbReference>
<dbReference type="AlphaFoldDB" id="A0A556AKP0"/>
<dbReference type="SUPFAM" id="SSF53850">
    <property type="entry name" value="Periplasmic binding protein-like II"/>
    <property type="match status" value="1"/>
</dbReference>
<dbReference type="Proteomes" id="UP000318405">
    <property type="component" value="Unassembled WGS sequence"/>
</dbReference>
<dbReference type="Gene3D" id="3.40.190.150">
    <property type="entry name" value="Bordetella uptake gene, domain 1"/>
    <property type="match status" value="1"/>
</dbReference>
<keyword evidence="3" id="KW-1185">Reference proteome</keyword>